<reference evidence="5" key="1">
    <citation type="submission" date="2023-02" db="EMBL/GenBank/DDBJ databases">
        <title>Mating type loci evolution in Malassezia.</title>
        <authorList>
            <person name="Coelho M.A."/>
        </authorList>
    </citation>
    <scope>NUCLEOTIDE SEQUENCE</scope>
    <source>
        <strain evidence="5">CBS 14136</strain>
    </source>
</reference>
<feature type="compositionally biased region" description="Low complexity" evidence="3">
    <location>
        <begin position="572"/>
        <end position="589"/>
    </location>
</feature>
<evidence type="ECO:0000256" key="4">
    <source>
        <dbReference type="SAM" id="Phobius"/>
    </source>
</evidence>
<dbReference type="GO" id="GO:0005794">
    <property type="term" value="C:Golgi apparatus"/>
    <property type="evidence" value="ECO:0007669"/>
    <property type="project" value="TreeGrafter"/>
</dbReference>
<evidence type="ECO:0000256" key="1">
    <source>
        <dbReference type="ARBA" id="ARBA00007677"/>
    </source>
</evidence>
<comment type="similarity">
    <text evidence="1">Belongs to the glycosyltransferase 15 family.</text>
</comment>
<dbReference type="FunFam" id="3.90.550.10:FF:000051">
    <property type="entry name" value="Alpha-1,2-mannosyltransferase (Ktr4)"/>
    <property type="match status" value="1"/>
</dbReference>
<dbReference type="Pfam" id="PF01793">
    <property type="entry name" value="Glyco_transf_15"/>
    <property type="match status" value="1"/>
</dbReference>
<proteinExistence type="inferred from homology"/>
<dbReference type="GO" id="GO:0000026">
    <property type="term" value="F:alpha-1,2-mannosyltransferase activity"/>
    <property type="evidence" value="ECO:0007669"/>
    <property type="project" value="TreeGrafter"/>
</dbReference>
<accession>A0AAF0FAK9</accession>
<dbReference type="PANTHER" id="PTHR31121:SF6">
    <property type="entry name" value="ALPHA-1,2 MANNOSYLTRANSFERASE KTR1"/>
    <property type="match status" value="1"/>
</dbReference>
<name>A0AAF0FAK9_9BASI</name>
<evidence type="ECO:0008006" key="7">
    <source>
        <dbReference type="Google" id="ProtNLM"/>
    </source>
</evidence>
<feature type="compositionally biased region" description="Basic and acidic residues" evidence="3">
    <location>
        <begin position="551"/>
        <end position="565"/>
    </location>
</feature>
<evidence type="ECO:0000256" key="3">
    <source>
        <dbReference type="SAM" id="MobiDB-lite"/>
    </source>
</evidence>
<dbReference type="InterPro" id="IPR002685">
    <property type="entry name" value="Glyco_trans_15"/>
</dbReference>
<keyword evidence="4" id="KW-1133">Transmembrane helix</keyword>
<feature type="region of interest" description="Disordered" evidence="3">
    <location>
        <begin position="456"/>
        <end position="628"/>
    </location>
</feature>
<keyword evidence="2" id="KW-0808">Transferase</keyword>
<gene>
    <name evidence="5" type="ORF">MPSI1_002575</name>
</gene>
<feature type="compositionally biased region" description="Low complexity" evidence="3">
    <location>
        <begin position="600"/>
        <end position="616"/>
    </location>
</feature>
<dbReference type="GO" id="GO:0016020">
    <property type="term" value="C:membrane"/>
    <property type="evidence" value="ECO:0007669"/>
    <property type="project" value="InterPro"/>
</dbReference>
<dbReference type="AlphaFoldDB" id="A0AAF0FAK9"/>
<protein>
    <recommendedName>
        <fullName evidence="7">Glycosyltransferase family 15 protein</fullName>
    </recommendedName>
</protein>
<evidence type="ECO:0000256" key="2">
    <source>
        <dbReference type="ARBA" id="ARBA00022679"/>
    </source>
</evidence>
<dbReference type="GO" id="GO:0006487">
    <property type="term" value="P:protein N-linked glycosylation"/>
    <property type="evidence" value="ECO:0007669"/>
    <property type="project" value="TreeGrafter"/>
</dbReference>
<dbReference type="GO" id="GO:0000032">
    <property type="term" value="P:cell wall mannoprotein biosynthetic process"/>
    <property type="evidence" value="ECO:0007669"/>
    <property type="project" value="TreeGrafter"/>
</dbReference>
<organism evidence="5 6">
    <name type="scientific">Malassezia psittaci</name>
    <dbReference type="NCBI Taxonomy" id="1821823"/>
    <lineage>
        <taxon>Eukaryota</taxon>
        <taxon>Fungi</taxon>
        <taxon>Dikarya</taxon>
        <taxon>Basidiomycota</taxon>
        <taxon>Ustilaginomycotina</taxon>
        <taxon>Malasseziomycetes</taxon>
        <taxon>Malasseziales</taxon>
        <taxon>Malasseziaceae</taxon>
        <taxon>Malassezia</taxon>
    </lineage>
</organism>
<evidence type="ECO:0000313" key="6">
    <source>
        <dbReference type="Proteomes" id="UP001214628"/>
    </source>
</evidence>
<dbReference type="Gene3D" id="3.90.550.10">
    <property type="entry name" value="Spore Coat Polysaccharide Biosynthesis Protein SpsA, Chain A"/>
    <property type="match status" value="1"/>
</dbReference>
<feature type="transmembrane region" description="Helical" evidence="4">
    <location>
        <begin position="12"/>
        <end position="31"/>
    </location>
</feature>
<sequence>MLDSVVRRPQRLLFALIAFMVVVFLTTYLSLSSWGSEQVRAHFESLKATFNKNGTQVGSLPSHDLVSTTASGGQPSRTFMQGVNTIEDLKKYATRGADGNLYPPKFVPSEVNHMPRAKAGFIVLVRNNELNDMRKSMRDDEPFTEEFKQGVKKMTRSEVRFGFIGKDMWGYPDWIDQKYAAQQRKKMAQERVIYGSSESYRHMCRFQSGFFWRHNLTMDLDYYWRVEPGIQLFCDLDYDPFVFMEMNDKKYGFTISLHEYVKTIPTLWQRTKEFMSKHPDYYAKDHALHFMTDEPEKLLEPGYNMCHFWSNFEIADLRFWRGKQYTEYFDYLDKAGGFFYERWGDAPVHSIAAVLFLNRSQIHHFNDIGYYHGPWTHCPLNRANFHDNGKCICNPEDNDESDEEEDPLWLQALEERGEFVEYNQGARSRWLENVDEEEFRLLPASSYEPLIAPRRYESQEKDEGESSVSSNEEPSESDSDGTSNQEDQSNRTRGRTDSRRNARKRQMNENDNESTSPSEPNSRLGKRRKAQNNEETAPAETPTRPITRRQRQLEDEANDESHTDTQENATHTPATGRASRRSASSVTATPEPARVAQTRSASSKSSASPMKSSPAPNARNRTRRDTGK</sequence>
<dbReference type="PANTHER" id="PTHR31121">
    <property type="entry name" value="ALPHA-1,2 MANNOSYLTRANSFERASE KTR1"/>
    <property type="match status" value="1"/>
</dbReference>
<feature type="compositionally biased region" description="Basic and acidic residues" evidence="3">
    <location>
        <begin position="488"/>
        <end position="500"/>
    </location>
</feature>
<dbReference type="Proteomes" id="UP001214628">
    <property type="component" value="Chromosome 3"/>
</dbReference>
<keyword evidence="4" id="KW-0472">Membrane</keyword>
<keyword evidence="6" id="KW-1185">Reference proteome</keyword>
<dbReference type="EMBL" id="CP118377">
    <property type="protein sequence ID" value="WFD43910.1"/>
    <property type="molecule type" value="Genomic_DNA"/>
</dbReference>
<dbReference type="SUPFAM" id="SSF53448">
    <property type="entry name" value="Nucleotide-diphospho-sugar transferases"/>
    <property type="match status" value="1"/>
</dbReference>
<evidence type="ECO:0000313" key="5">
    <source>
        <dbReference type="EMBL" id="WFD43910.1"/>
    </source>
</evidence>
<dbReference type="InterPro" id="IPR029044">
    <property type="entry name" value="Nucleotide-diphossugar_trans"/>
</dbReference>
<keyword evidence="4" id="KW-0812">Transmembrane</keyword>